<accession>A0AAD9PSN6</accession>
<evidence type="ECO:0000313" key="10">
    <source>
        <dbReference type="EMBL" id="KAK2548325.1"/>
    </source>
</evidence>
<sequence>MSSTEETPPAAATQFMLPPANLPPPKPLIVDDNLASNWKQWKKVPQRYEIAAGIYKQEDLVRVSTLLSVIGEDAVRAFDTFVWSEGQKEAGINDVLTKFDEYCEPRTQVIYERYRFSNRKQEAGESISAYVTELRVIAKNCAHDEITPDEILRDRLVLVVRGDKVRERLLRVNDLTLSKAIDICKAAEQTNQQLKMITSGTEETVGAVKTENKNGQELNSRKRPECRYCGYHHANRQCPAYGQTCRKCGQKSHFKAKCRSTTPHVNTAEEVSEEVFRISQVGCGSRAMITMEVGKPSSHSQVAFQLDTGAECNLLSLKEYRRVTGDVDLKQDVFEGLGDLPGEYHIVTDDAVPPVVHPPRRVPVALRNQIKEKLDEMVASDVITPVTEPTEWVSSMLVIAKPNKLRICLDPRDLNKAISREHYQLPTVEDVATRLSQAKKFTVVDAKDGFWQKRHDTESSYKTTFNTPFGRYRWNRMPFGICSAPEVWQRTNALTHEFVEDLEGVEVIADDFLIAGFGNSDQEVNTSLERHERAFLEKCRLWNLKLTRAKVRRHQSSVKFKGHLLTPQGLRPDPEKIQAILQMPEPKDVTALKRFLGMKFLTEAPVLRYYDVSKPITVQCDASQSGLGAVLLQEGQPVCYASRALTDTESRYAQIEKEMLAITWSCDKFDQYPYGRDVVNIETDHEPLKSVFKKEIHKSPKRLQRMRLALQKYNLDVQYKKGTLMHIADALSRAYLKTTDGAQTEFCEIRALETVDHEEHIQTEPPKRDVFREQIASDGDIQELIRVIKSGWSERKKCPPAVQPYYDERSELIESKGLVFRGEQLVVPLSLRKDMLSQLHSSHIGIGGCIRRAREILYWPRMSAEIRDFVSRCTICQMYRPAQAREELQPHELPSRPWQKIAADLFVIGQQTFLIMVDYWSNFFEVVEIHRKTAQTVITQLKVQFARHGIPEVLISDNGPEFDNQEFKKFSTDWQFEHRTSSPRYPQANGKVENAVKTALESKGRQTRPVVGDPRLAQHPNDLKTTARSLAARKRQQCKQYNRGTKNLVPLKVGEVIRMKLPGEQKWSLGRCSRLLGRRSYEVEVDGRCFRRNRRQLRSTLESSPVPSCNNEELHQTENENRSPVLPEPVPDQCQTPPAPEIEENDTFSPAHSVPDSTEPVSALAPRRSGRTRRTPTWLEDYDLC</sequence>
<dbReference type="InterPro" id="IPR000477">
    <property type="entry name" value="RT_dom"/>
</dbReference>
<dbReference type="Gene3D" id="3.30.420.10">
    <property type="entry name" value="Ribonuclease H-like superfamily/Ribonuclease H"/>
    <property type="match status" value="1"/>
</dbReference>
<dbReference type="GO" id="GO:0003676">
    <property type="term" value="F:nucleic acid binding"/>
    <property type="evidence" value="ECO:0007669"/>
    <property type="project" value="InterPro"/>
</dbReference>
<keyword evidence="2" id="KW-0548">Nucleotidyltransferase</keyword>
<dbReference type="Gene3D" id="3.10.10.10">
    <property type="entry name" value="HIV Type 1 Reverse Transcriptase, subunit A, domain 1"/>
    <property type="match status" value="1"/>
</dbReference>
<dbReference type="SUPFAM" id="SSF56672">
    <property type="entry name" value="DNA/RNA polymerases"/>
    <property type="match status" value="1"/>
</dbReference>
<feature type="domain" description="Integrase catalytic" evidence="9">
    <location>
        <begin position="893"/>
        <end position="1058"/>
    </location>
</feature>
<dbReference type="InterPro" id="IPR012337">
    <property type="entry name" value="RNaseH-like_sf"/>
</dbReference>
<reference evidence="10" key="1">
    <citation type="journal article" date="2023" name="G3 (Bethesda)">
        <title>Whole genome assembly and annotation of the endangered Caribbean coral Acropora cervicornis.</title>
        <authorList>
            <person name="Selwyn J.D."/>
            <person name="Vollmer S.V."/>
        </authorList>
    </citation>
    <scope>NUCLEOTIDE SEQUENCE</scope>
    <source>
        <strain evidence="10">K2</strain>
    </source>
</reference>
<dbReference type="InterPro" id="IPR043128">
    <property type="entry name" value="Rev_trsase/Diguanyl_cyclase"/>
</dbReference>
<comment type="caution">
    <text evidence="10">The sequence shown here is derived from an EMBL/GenBank/DDBJ whole genome shotgun (WGS) entry which is preliminary data.</text>
</comment>
<feature type="domain" description="Reverse transcriptase" evidence="8">
    <location>
        <begin position="380"/>
        <end position="565"/>
    </location>
</feature>
<evidence type="ECO:0000256" key="7">
    <source>
        <dbReference type="SAM" id="MobiDB-lite"/>
    </source>
</evidence>
<dbReference type="FunFam" id="1.10.340.70:FF:000003">
    <property type="entry name" value="Protein CBG25708"/>
    <property type="match status" value="1"/>
</dbReference>
<keyword evidence="3" id="KW-0540">Nuclease</keyword>
<dbReference type="Gene3D" id="1.10.340.70">
    <property type="match status" value="1"/>
</dbReference>
<evidence type="ECO:0000256" key="3">
    <source>
        <dbReference type="ARBA" id="ARBA00022722"/>
    </source>
</evidence>
<keyword evidence="11" id="KW-1185">Reference proteome</keyword>
<protein>
    <submittedName>
        <fullName evidence="10">Retrovirus-related Pol polyprotein from transposon 17.6</fullName>
    </submittedName>
</protein>
<dbReference type="Proteomes" id="UP001249851">
    <property type="component" value="Unassembled WGS sequence"/>
</dbReference>
<organism evidence="10 11">
    <name type="scientific">Acropora cervicornis</name>
    <name type="common">Staghorn coral</name>
    <dbReference type="NCBI Taxonomy" id="6130"/>
    <lineage>
        <taxon>Eukaryota</taxon>
        <taxon>Metazoa</taxon>
        <taxon>Cnidaria</taxon>
        <taxon>Anthozoa</taxon>
        <taxon>Hexacorallia</taxon>
        <taxon>Scleractinia</taxon>
        <taxon>Astrocoeniina</taxon>
        <taxon>Acroporidae</taxon>
        <taxon>Acropora</taxon>
    </lineage>
</organism>
<evidence type="ECO:0000256" key="6">
    <source>
        <dbReference type="ARBA" id="ARBA00022918"/>
    </source>
</evidence>
<evidence type="ECO:0000259" key="9">
    <source>
        <dbReference type="PROSITE" id="PS50994"/>
    </source>
</evidence>
<dbReference type="GO" id="GO:0004519">
    <property type="term" value="F:endonuclease activity"/>
    <property type="evidence" value="ECO:0007669"/>
    <property type="project" value="UniProtKB-KW"/>
</dbReference>
<feature type="compositionally biased region" description="Basic and acidic residues" evidence="7">
    <location>
        <begin position="1112"/>
        <end position="1121"/>
    </location>
</feature>
<dbReference type="GO" id="GO:0015074">
    <property type="term" value="P:DNA integration"/>
    <property type="evidence" value="ECO:0007669"/>
    <property type="project" value="InterPro"/>
</dbReference>
<dbReference type="InterPro" id="IPR041588">
    <property type="entry name" value="Integrase_H2C2"/>
</dbReference>
<keyword evidence="4" id="KW-0255">Endonuclease</keyword>
<dbReference type="PROSITE" id="PS50994">
    <property type="entry name" value="INTEGRASE"/>
    <property type="match status" value="1"/>
</dbReference>
<dbReference type="CDD" id="cd09274">
    <property type="entry name" value="RNase_HI_RT_Ty3"/>
    <property type="match status" value="1"/>
</dbReference>
<dbReference type="InterPro" id="IPR001584">
    <property type="entry name" value="Integrase_cat-core"/>
</dbReference>
<dbReference type="PANTHER" id="PTHR37984">
    <property type="entry name" value="PROTEIN CBG26694"/>
    <property type="match status" value="1"/>
</dbReference>
<dbReference type="PANTHER" id="PTHR37984:SF8">
    <property type="entry name" value="CCHC-TYPE DOMAIN-CONTAINING PROTEIN"/>
    <property type="match status" value="1"/>
</dbReference>
<dbReference type="Gene3D" id="3.10.20.370">
    <property type="match status" value="1"/>
</dbReference>
<dbReference type="Gene3D" id="3.30.70.270">
    <property type="match status" value="1"/>
</dbReference>
<dbReference type="AlphaFoldDB" id="A0AAD9PSN6"/>
<dbReference type="Pfam" id="PF00665">
    <property type="entry name" value="rve"/>
    <property type="match status" value="1"/>
</dbReference>
<evidence type="ECO:0000256" key="4">
    <source>
        <dbReference type="ARBA" id="ARBA00022759"/>
    </source>
</evidence>
<dbReference type="PROSITE" id="PS50878">
    <property type="entry name" value="RT_POL"/>
    <property type="match status" value="1"/>
</dbReference>
<name>A0AAD9PSN6_ACRCE</name>
<evidence type="ECO:0000313" key="11">
    <source>
        <dbReference type="Proteomes" id="UP001249851"/>
    </source>
</evidence>
<feature type="compositionally biased region" description="Polar residues" evidence="7">
    <location>
        <begin position="1147"/>
        <end position="1160"/>
    </location>
</feature>
<dbReference type="Pfam" id="PF17917">
    <property type="entry name" value="RT_RNaseH"/>
    <property type="match status" value="1"/>
</dbReference>
<dbReference type="FunFam" id="3.10.10.10:FF:000003">
    <property type="entry name" value="Retrovirus-related Pol polyprotein from transposon 297-like Protein"/>
    <property type="match status" value="1"/>
</dbReference>
<dbReference type="GO" id="GO:0003964">
    <property type="term" value="F:RNA-directed DNA polymerase activity"/>
    <property type="evidence" value="ECO:0007669"/>
    <property type="project" value="UniProtKB-KW"/>
</dbReference>
<feature type="compositionally biased region" description="Polar residues" evidence="7">
    <location>
        <begin position="1100"/>
        <end position="1111"/>
    </location>
</feature>
<dbReference type="FunFam" id="3.30.420.10:FF:000063">
    <property type="entry name" value="Retrovirus-related Pol polyprotein from transposon 297-like Protein"/>
    <property type="match status" value="1"/>
</dbReference>
<evidence type="ECO:0000259" key="8">
    <source>
        <dbReference type="PROSITE" id="PS50878"/>
    </source>
</evidence>
<dbReference type="InterPro" id="IPR050951">
    <property type="entry name" value="Retrovirus_Pol_polyprotein"/>
</dbReference>
<feature type="region of interest" description="Disordered" evidence="7">
    <location>
        <begin position="1100"/>
        <end position="1185"/>
    </location>
</feature>
<gene>
    <name evidence="10" type="ORF">P5673_031476</name>
</gene>
<dbReference type="CDD" id="cd01647">
    <property type="entry name" value="RT_LTR"/>
    <property type="match status" value="1"/>
</dbReference>
<dbReference type="InterPro" id="IPR036397">
    <property type="entry name" value="RNaseH_sf"/>
</dbReference>
<dbReference type="Pfam" id="PF17921">
    <property type="entry name" value="Integrase_H2C2"/>
    <property type="match status" value="1"/>
</dbReference>
<dbReference type="FunFam" id="3.10.20.370:FF:000001">
    <property type="entry name" value="Retrovirus-related Pol polyprotein from transposon 17.6-like protein"/>
    <property type="match status" value="1"/>
</dbReference>
<proteinExistence type="predicted"/>
<dbReference type="SUPFAM" id="SSF53098">
    <property type="entry name" value="Ribonuclease H-like"/>
    <property type="match status" value="1"/>
</dbReference>
<keyword evidence="6" id="KW-0695">RNA-directed DNA polymerase</keyword>
<reference evidence="10" key="2">
    <citation type="journal article" date="2023" name="Science">
        <title>Genomic signatures of disease resistance in endangered staghorn corals.</title>
        <authorList>
            <person name="Vollmer S.V."/>
            <person name="Selwyn J.D."/>
            <person name="Despard B.A."/>
            <person name="Roesel C.L."/>
        </authorList>
    </citation>
    <scope>NUCLEOTIDE SEQUENCE</scope>
    <source>
        <strain evidence="10">K2</strain>
    </source>
</reference>
<dbReference type="InterPro" id="IPR043502">
    <property type="entry name" value="DNA/RNA_pol_sf"/>
</dbReference>
<evidence type="ECO:0000256" key="1">
    <source>
        <dbReference type="ARBA" id="ARBA00022679"/>
    </source>
</evidence>
<evidence type="ECO:0000256" key="2">
    <source>
        <dbReference type="ARBA" id="ARBA00022695"/>
    </source>
</evidence>
<dbReference type="GO" id="GO:0016787">
    <property type="term" value="F:hydrolase activity"/>
    <property type="evidence" value="ECO:0007669"/>
    <property type="project" value="UniProtKB-KW"/>
</dbReference>
<dbReference type="Pfam" id="PF00078">
    <property type="entry name" value="RVT_1"/>
    <property type="match status" value="1"/>
</dbReference>
<keyword evidence="5" id="KW-0378">Hydrolase</keyword>
<keyword evidence="1" id="KW-0808">Transferase</keyword>
<dbReference type="InterPro" id="IPR041373">
    <property type="entry name" value="RT_RNaseH"/>
</dbReference>
<evidence type="ECO:0000256" key="5">
    <source>
        <dbReference type="ARBA" id="ARBA00022801"/>
    </source>
</evidence>
<dbReference type="EMBL" id="JARQWQ010000149">
    <property type="protein sequence ID" value="KAK2548325.1"/>
    <property type="molecule type" value="Genomic_DNA"/>
</dbReference>